<dbReference type="InterPro" id="IPR006059">
    <property type="entry name" value="SBP"/>
</dbReference>
<sequence>MKRLVAFLLCTVMVGATTVGCSNTESSSSGTTSQETESLASEDNTASIDISGQKIVVCTESGEAADGVGAQIDAFKEKYGCDVELVDIPADVYKTKIQTDLAAQSGSYDVIVGTCDFALQFKESGLLENLLDYSNNTALADPEYNVEDFIPVTIDRYYNDDRSYLCAYPFKSDVQIIFYRKDLMEDPEEQAAFKEKYGYDLEPAKSWQMYFDIAEFFTRPEDDFYGTALMMKRGCDQTSCNFYTRLLGTGQEMFEEIDGKYKPIINNENGVKVLQSFRDELVNYAVPGSDNFEYYEANQAFNDGRCMQVITWLGAYPTSQNEENSKVAGKVGAMACPGWEDGDKGGGMLGGWAVVLPADAQNKEAGYKFAEFCSSAEGEKLKVSSGCFPSRTSVLEDPDSEYPEYFPIVLEALEAGVAAPSWAEWNELNVTLTEYVSAAGTGVMEPQAALDECVEQWNSVLSEAGLLYEE</sequence>
<dbReference type="Gene3D" id="3.40.190.10">
    <property type="entry name" value="Periplasmic binding protein-like II"/>
    <property type="match status" value="2"/>
</dbReference>
<dbReference type="Pfam" id="PF01547">
    <property type="entry name" value="SBP_bac_1"/>
    <property type="match status" value="1"/>
</dbReference>
<dbReference type="EMBL" id="CBEP010000050">
    <property type="protein sequence ID" value="CDC04390.1"/>
    <property type="molecule type" value="Genomic_DNA"/>
</dbReference>
<feature type="compositionally biased region" description="Low complexity" evidence="4">
    <location>
        <begin position="22"/>
        <end position="38"/>
    </location>
</feature>
<dbReference type="InterPro" id="IPR050490">
    <property type="entry name" value="Bact_solute-bd_prot1"/>
</dbReference>
<evidence type="ECO:0000256" key="4">
    <source>
        <dbReference type="SAM" id="MobiDB-lite"/>
    </source>
</evidence>
<reference evidence="6" key="1">
    <citation type="submission" date="2012-11" db="EMBL/GenBank/DDBJ databases">
        <title>Dependencies among metagenomic species, viruses, plasmids and units of genetic variation.</title>
        <authorList>
            <person name="Nielsen H.B."/>
            <person name="Almeida M."/>
            <person name="Juncker A.S."/>
            <person name="Rasmussen S."/>
            <person name="Li J."/>
            <person name="Sunagawa S."/>
            <person name="Plichta D."/>
            <person name="Gautier L."/>
            <person name="Le Chatelier E."/>
            <person name="Peletier E."/>
            <person name="Bonde I."/>
            <person name="Nielsen T."/>
            <person name="Manichanh C."/>
            <person name="Arumugam M."/>
            <person name="Batto J."/>
            <person name="Santos M.B.Q.D."/>
            <person name="Blom N."/>
            <person name="Borruel N."/>
            <person name="Burgdorf K.S."/>
            <person name="Boumezbeur F."/>
            <person name="Casellas F."/>
            <person name="Dore J."/>
            <person name="Guarner F."/>
            <person name="Hansen T."/>
            <person name="Hildebrand F."/>
            <person name="Kaas R.S."/>
            <person name="Kennedy S."/>
            <person name="Kristiansen K."/>
            <person name="Kultima J.R."/>
            <person name="Leonard P."/>
            <person name="Levenez F."/>
            <person name="Lund O."/>
            <person name="Moumen B."/>
            <person name="Le Paslier D."/>
            <person name="Pons N."/>
            <person name="Pedersen O."/>
            <person name="Prifti E."/>
            <person name="Qin J."/>
            <person name="Raes J."/>
            <person name="Tap J."/>
            <person name="Tims S."/>
            <person name="Ussery D.W."/>
            <person name="Yamada T."/>
            <person name="MetaHit consortium"/>
            <person name="Renault P."/>
            <person name="Sicheritz-Ponten T."/>
            <person name="Bork P."/>
            <person name="Wang J."/>
            <person name="Brunak S."/>
            <person name="Ehrlich S.D."/>
        </authorList>
    </citation>
    <scope>NUCLEOTIDE SEQUENCE [LARGE SCALE GENOMIC DNA]</scope>
</reference>
<comment type="similarity">
    <text evidence="1">Belongs to the bacterial solute-binding protein 1 family.</text>
</comment>
<dbReference type="AlphaFoldDB" id="R6N031"/>
<accession>R6N031</accession>
<dbReference type="Proteomes" id="UP000018168">
    <property type="component" value="Unassembled WGS sequence"/>
</dbReference>
<dbReference type="PROSITE" id="PS51257">
    <property type="entry name" value="PROKAR_LIPOPROTEIN"/>
    <property type="match status" value="1"/>
</dbReference>
<evidence type="ECO:0000256" key="1">
    <source>
        <dbReference type="ARBA" id="ARBA00008520"/>
    </source>
</evidence>
<evidence type="ECO:0000313" key="7">
    <source>
        <dbReference type="Proteomes" id="UP000018168"/>
    </source>
</evidence>
<keyword evidence="2" id="KW-0813">Transport</keyword>
<feature type="region of interest" description="Disordered" evidence="4">
    <location>
        <begin position="22"/>
        <end position="43"/>
    </location>
</feature>
<comment type="caution">
    <text evidence="6">The sequence shown here is derived from an EMBL/GenBank/DDBJ whole genome shotgun (WGS) entry which is preliminary data.</text>
</comment>
<proteinExistence type="inferred from homology"/>
<evidence type="ECO:0000256" key="5">
    <source>
        <dbReference type="SAM" id="SignalP"/>
    </source>
</evidence>
<dbReference type="SUPFAM" id="SSF53850">
    <property type="entry name" value="Periplasmic binding protein-like II"/>
    <property type="match status" value="1"/>
</dbReference>
<feature type="signal peptide" evidence="5">
    <location>
        <begin position="1"/>
        <end position="21"/>
    </location>
</feature>
<evidence type="ECO:0000256" key="3">
    <source>
        <dbReference type="ARBA" id="ARBA00022729"/>
    </source>
</evidence>
<protein>
    <submittedName>
        <fullName evidence="6">Putative exported solute-binding protein</fullName>
    </submittedName>
</protein>
<feature type="chain" id="PRO_5004414109" evidence="5">
    <location>
        <begin position="22"/>
        <end position="470"/>
    </location>
</feature>
<dbReference type="PANTHER" id="PTHR43649:SF34">
    <property type="entry name" value="ABC TRANSPORTER PERIPLASMIC-BINDING PROTEIN YCJN-RELATED"/>
    <property type="match status" value="1"/>
</dbReference>
<keyword evidence="3 5" id="KW-0732">Signal</keyword>
<name>R6N031_9FIRM</name>
<organism evidence="6 7">
    <name type="scientific">[Clostridium] leptum CAG:27</name>
    <dbReference type="NCBI Taxonomy" id="1263068"/>
    <lineage>
        <taxon>Bacteria</taxon>
        <taxon>Bacillati</taxon>
        <taxon>Bacillota</taxon>
        <taxon>Clostridia</taxon>
        <taxon>Eubacteriales</taxon>
        <taxon>Oscillospiraceae</taxon>
        <taxon>Oscillospiraceae incertae sedis</taxon>
    </lineage>
</organism>
<gene>
    <name evidence="6" type="ORF">BN578_02359</name>
</gene>
<evidence type="ECO:0000256" key="2">
    <source>
        <dbReference type="ARBA" id="ARBA00022448"/>
    </source>
</evidence>
<dbReference type="PANTHER" id="PTHR43649">
    <property type="entry name" value="ARABINOSE-BINDING PROTEIN-RELATED"/>
    <property type="match status" value="1"/>
</dbReference>
<evidence type="ECO:0000313" key="6">
    <source>
        <dbReference type="EMBL" id="CDC04390.1"/>
    </source>
</evidence>